<feature type="region of interest" description="Disordered" evidence="1">
    <location>
        <begin position="1"/>
        <end position="62"/>
    </location>
</feature>
<organism evidence="2">
    <name type="scientific">Arundo donax</name>
    <name type="common">Giant reed</name>
    <name type="synonym">Donax arundinaceus</name>
    <dbReference type="NCBI Taxonomy" id="35708"/>
    <lineage>
        <taxon>Eukaryota</taxon>
        <taxon>Viridiplantae</taxon>
        <taxon>Streptophyta</taxon>
        <taxon>Embryophyta</taxon>
        <taxon>Tracheophyta</taxon>
        <taxon>Spermatophyta</taxon>
        <taxon>Magnoliopsida</taxon>
        <taxon>Liliopsida</taxon>
        <taxon>Poales</taxon>
        <taxon>Poaceae</taxon>
        <taxon>PACMAD clade</taxon>
        <taxon>Arundinoideae</taxon>
        <taxon>Arundineae</taxon>
        <taxon>Arundo</taxon>
    </lineage>
</organism>
<feature type="compositionally biased region" description="Polar residues" evidence="1">
    <location>
        <begin position="38"/>
        <end position="48"/>
    </location>
</feature>
<reference evidence="2" key="1">
    <citation type="submission" date="2014-09" db="EMBL/GenBank/DDBJ databases">
        <authorList>
            <person name="Magalhaes I.L.F."/>
            <person name="Oliveira U."/>
            <person name="Santos F.R."/>
            <person name="Vidigal T.H.D.A."/>
            <person name="Brescovit A.D."/>
            <person name="Santos A.J."/>
        </authorList>
    </citation>
    <scope>NUCLEOTIDE SEQUENCE</scope>
    <source>
        <tissue evidence="2">Shoot tissue taken approximately 20 cm above the soil surface</tissue>
    </source>
</reference>
<evidence type="ECO:0000313" key="2">
    <source>
        <dbReference type="EMBL" id="JAD76784.1"/>
    </source>
</evidence>
<dbReference type="EMBL" id="GBRH01221111">
    <property type="protein sequence ID" value="JAD76784.1"/>
    <property type="molecule type" value="Transcribed_RNA"/>
</dbReference>
<protein>
    <submittedName>
        <fullName evidence="2">Uncharacterized protein</fullName>
    </submittedName>
</protein>
<dbReference type="AlphaFoldDB" id="A0A0A9CKG3"/>
<name>A0A0A9CKG3_ARUDO</name>
<feature type="compositionally biased region" description="Polar residues" evidence="1">
    <location>
        <begin position="12"/>
        <end position="23"/>
    </location>
</feature>
<reference evidence="2" key="2">
    <citation type="journal article" date="2015" name="Data Brief">
        <title>Shoot transcriptome of the giant reed, Arundo donax.</title>
        <authorList>
            <person name="Barrero R.A."/>
            <person name="Guerrero F.D."/>
            <person name="Moolhuijzen P."/>
            <person name="Goolsby J.A."/>
            <person name="Tidwell J."/>
            <person name="Bellgard S.E."/>
            <person name="Bellgard M.I."/>
        </authorList>
    </citation>
    <scope>NUCLEOTIDE SEQUENCE</scope>
    <source>
        <tissue evidence="2">Shoot tissue taken approximately 20 cm above the soil surface</tissue>
    </source>
</reference>
<evidence type="ECO:0000256" key="1">
    <source>
        <dbReference type="SAM" id="MobiDB-lite"/>
    </source>
</evidence>
<accession>A0A0A9CKG3</accession>
<proteinExistence type="predicted"/>
<sequence length="62" mass="6973">MVVTHPDPPDYRNSSNHQSSPSATPHHDTKNYSGAKPNINSKFTQSRTFGRHKKKPPFSVAR</sequence>